<dbReference type="Proteomes" id="UP000829517">
    <property type="component" value="Unassembled WGS sequence"/>
</dbReference>
<keyword evidence="1" id="KW-0808">Transferase</keyword>
<name>A0ABS9J4V1_9FLAO</name>
<dbReference type="NCBIfam" id="NF040656">
    <property type="entry name" value="GHMP_GYDIA"/>
    <property type="match status" value="1"/>
</dbReference>
<dbReference type="EMBL" id="JAETXX010000007">
    <property type="protein sequence ID" value="MCF8715448.1"/>
    <property type="molecule type" value="Genomic_DNA"/>
</dbReference>
<dbReference type="RefSeq" id="WP_236959413.1">
    <property type="nucleotide sequence ID" value="NZ_JAETXX010000007.1"/>
</dbReference>
<keyword evidence="1" id="KW-0418">Kinase</keyword>
<protein>
    <submittedName>
        <fullName evidence="1">GHMP kinase</fullName>
    </submittedName>
</protein>
<dbReference type="GO" id="GO:0016301">
    <property type="term" value="F:kinase activity"/>
    <property type="evidence" value="ECO:0007669"/>
    <property type="project" value="UniProtKB-KW"/>
</dbReference>
<organism evidence="1 2">
    <name type="scientific">Joostella atrarenae</name>
    <dbReference type="NCBI Taxonomy" id="679257"/>
    <lineage>
        <taxon>Bacteria</taxon>
        <taxon>Pseudomonadati</taxon>
        <taxon>Bacteroidota</taxon>
        <taxon>Flavobacteriia</taxon>
        <taxon>Flavobacteriales</taxon>
        <taxon>Flavobacteriaceae</taxon>
        <taxon>Joostella</taxon>
    </lineage>
</organism>
<accession>A0ABS9J4V1</accession>
<dbReference type="InterPro" id="IPR020568">
    <property type="entry name" value="Ribosomal_Su5_D2-typ_SF"/>
</dbReference>
<keyword evidence="2" id="KW-1185">Reference proteome</keyword>
<dbReference type="SUPFAM" id="SSF54211">
    <property type="entry name" value="Ribosomal protein S5 domain 2-like"/>
    <property type="match status" value="1"/>
</dbReference>
<sequence>MPHKYHSNGKLLITGEYTVLDGAKSLALPTKFGQTLTVEETESKTILWKALRHNNEEWFTTEIDLLRLENKTEDAIINTTNNQITETLLNILTEAKLLNPSFLKGSKGVKVITKLEFPENWGLGSSSTLINNIASWANVNAFTLLWNSFSGSGYDIACAQNDSPIVYKLEHKNPQIETVKFDPAFKDQLFFIHLNKKQNSREGIDRYRKTTSLEDKAKAIKSIDIITEKIQNAQNLTLFENLLKEHEEVIASIIKLQPVKDYLFKDFKGEIKSLGAWGGDFILATGEKAYITNYFNEKGYHTILSYKEMIA</sequence>
<gene>
    <name evidence="1" type="ORF">JM658_11470</name>
</gene>
<dbReference type="Gene3D" id="3.30.230.10">
    <property type="match status" value="1"/>
</dbReference>
<evidence type="ECO:0000313" key="1">
    <source>
        <dbReference type="EMBL" id="MCF8715448.1"/>
    </source>
</evidence>
<comment type="caution">
    <text evidence="1">The sequence shown here is derived from an EMBL/GenBank/DDBJ whole genome shotgun (WGS) entry which is preliminary data.</text>
</comment>
<proteinExistence type="predicted"/>
<dbReference type="InterPro" id="IPR047765">
    <property type="entry name" value="GHMP_GYDIA-like"/>
</dbReference>
<reference evidence="1 2" key="1">
    <citation type="submission" date="2021-01" db="EMBL/GenBank/DDBJ databases">
        <title>Genome sequencing of Joostella atrarenae M1-2 (= KCTC 23194).</title>
        <authorList>
            <person name="Zakaria M.R."/>
            <person name="Lam M.Q."/>
            <person name="Chong C.S."/>
        </authorList>
    </citation>
    <scope>NUCLEOTIDE SEQUENCE [LARGE SCALE GENOMIC DNA]</scope>
    <source>
        <strain evidence="1 2">M1-2</strain>
    </source>
</reference>
<evidence type="ECO:0000313" key="2">
    <source>
        <dbReference type="Proteomes" id="UP000829517"/>
    </source>
</evidence>
<dbReference type="InterPro" id="IPR014721">
    <property type="entry name" value="Ribsml_uS5_D2-typ_fold_subgr"/>
</dbReference>